<dbReference type="RefSeq" id="WP_111230188.1">
    <property type="nucleotide sequence ID" value="NZ_NBIU01000022.1"/>
</dbReference>
<dbReference type="GO" id="GO:0097163">
    <property type="term" value="F:sulfur carrier activity"/>
    <property type="evidence" value="ECO:0007669"/>
    <property type="project" value="UniProtKB-UniRule"/>
</dbReference>
<reference evidence="4 5" key="1">
    <citation type="submission" date="2017-03" db="EMBL/GenBank/DDBJ databases">
        <title>Genomic and clinical evidence uncovers the enterohepatic species Helicobacter valdiviensis as a potential human intestinal pathogen.</title>
        <authorList>
            <person name="Fresia P."/>
            <person name="Jara R."/>
            <person name="Sierra R."/>
            <person name="Ferres I."/>
            <person name="Greif G."/>
            <person name="Iraola G."/>
            <person name="Collado L."/>
        </authorList>
    </citation>
    <scope>NUCLEOTIDE SEQUENCE [LARGE SCALE GENOMIC DNA]</scope>
    <source>
        <strain evidence="4 5">WBE14</strain>
    </source>
</reference>
<dbReference type="GO" id="GO:0005737">
    <property type="term" value="C:cytoplasm"/>
    <property type="evidence" value="ECO:0007669"/>
    <property type="project" value="UniProtKB-SubCell"/>
</dbReference>
<evidence type="ECO:0000313" key="4">
    <source>
        <dbReference type="EMBL" id="PZT47769.1"/>
    </source>
</evidence>
<dbReference type="InterPro" id="IPR003786">
    <property type="entry name" value="FdhD"/>
</dbReference>
<dbReference type="PANTHER" id="PTHR30592">
    <property type="entry name" value="FORMATE DEHYDROGENASE"/>
    <property type="match status" value="1"/>
</dbReference>
<dbReference type="NCBIfam" id="NF001943">
    <property type="entry name" value="PRK00724.1-2"/>
    <property type="match status" value="1"/>
</dbReference>
<keyword evidence="5" id="KW-1185">Reference proteome</keyword>
<dbReference type="Proteomes" id="UP000249746">
    <property type="component" value="Unassembled WGS sequence"/>
</dbReference>
<evidence type="ECO:0000256" key="1">
    <source>
        <dbReference type="ARBA" id="ARBA00022490"/>
    </source>
</evidence>
<evidence type="ECO:0000256" key="3">
    <source>
        <dbReference type="HAMAP-Rule" id="MF_00187"/>
    </source>
</evidence>
<evidence type="ECO:0000313" key="5">
    <source>
        <dbReference type="Proteomes" id="UP000249746"/>
    </source>
</evidence>
<dbReference type="OrthoDB" id="3197277at2"/>
<dbReference type="InterPro" id="IPR016193">
    <property type="entry name" value="Cytidine_deaminase-like"/>
</dbReference>
<dbReference type="AlphaFoldDB" id="A0A2W6MV18"/>
<dbReference type="SUPFAM" id="SSF53927">
    <property type="entry name" value="Cytidine deaminase-like"/>
    <property type="match status" value="1"/>
</dbReference>
<dbReference type="Gene3D" id="3.10.20.10">
    <property type="match status" value="1"/>
</dbReference>
<accession>A0A2W6MV18</accession>
<comment type="similarity">
    <text evidence="3">Belongs to the FdhD family.</text>
</comment>
<proteinExistence type="inferred from homology"/>
<comment type="caution">
    <text evidence="3">Lacks conserved residue(s) required for the propagation of feature annotation.</text>
</comment>
<protein>
    <recommendedName>
        <fullName evidence="3">Sulfur carrier protein FdhD</fullName>
    </recommendedName>
</protein>
<dbReference type="HAMAP" id="MF_00187">
    <property type="entry name" value="FdhD"/>
    <property type="match status" value="1"/>
</dbReference>
<dbReference type="PANTHER" id="PTHR30592:SF1">
    <property type="entry name" value="SULFUR CARRIER PROTEIN FDHD"/>
    <property type="match status" value="1"/>
</dbReference>
<dbReference type="NCBIfam" id="TIGR00129">
    <property type="entry name" value="fdhD_narQ"/>
    <property type="match status" value="1"/>
</dbReference>
<organism evidence="4 5">
    <name type="scientific">Helicobacter valdiviensis</name>
    <dbReference type="NCBI Taxonomy" id="1458358"/>
    <lineage>
        <taxon>Bacteria</taxon>
        <taxon>Pseudomonadati</taxon>
        <taxon>Campylobacterota</taxon>
        <taxon>Epsilonproteobacteria</taxon>
        <taxon>Campylobacterales</taxon>
        <taxon>Helicobacteraceae</taxon>
        <taxon>Helicobacter</taxon>
    </lineage>
</organism>
<dbReference type="Gene3D" id="3.40.140.10">
    <property type="entry name" value="Cytidine Deaminase, domain 2"/>
    <property type="match status" value="1"/>
</dbReference>
<dbReference type="Pfam" id="PF02634">
    <property type="entry name" value="FdhD-NarQ"/>
    <property type="match status" value="1"/>
</dbReference>
<keyword evidence="2 3" id="KW-0501">Molybdenum cofactor biosynthesis</keyword>
<keyword evidence="1 3" id="KW-0963">Cytoplasm</keyword>
<keyword evidence="4" id="KW-0808">Transferase</keyword>
<dbReference type="EMBL" id="NBIU01000022">
    <property type="protein sequence ID" value="PZT47769.1"/>
    <property type="molecule type" value="Genomic_DNA"/>
</dbReference>
<comment type="subcellular location">
    <subcellularLocation>
        <location evidence="3">Cytoplasm</location>
    </subcellularLocation>
</comment>
<dbReference type="PIRSF" id="PIRSF015626">
    <property type="entry name" value="FdhD"/>
    <property type="match status" value="1"/>
</dbReference>
<comment type="caution">
    <text evidence="4">The sequence shown here is derived from an EMBL/GenBank/DDBJ whole genome shotgun (WGS) entry which is preliminary data.</text>
</comment>
<dbReference type="GO" id="GO:0006777">
    <property type="term" value="P:Mo-molybdopterin cofactor biosynthetic process"/>
    <property type="evidence" value="ECO:0007669"/>
    <property type="project" value="UniProtKB-UniRule"/>
</dbReference>
<sequence>MHNQSLKLPIEKISPSGFIPASEYFSDYVIKEERIAFYLNGKKLLSVMSIPQEQDYHIVGFLTSEGVIDKPEQIHSIQIKDEGKSVWIEAKIHEENLKNLFREKTLTSGCCVGVAGNLEGHIIERFIETPLKVSCQKIFENLREFEKPSELFSQTGCVHKAMLLLENEVLISEDIGRHNAIDKVMGKAMLKNLNKTNAILYVSGRLSLEMVIKAVMHNIPIIVSKAAATYMGIKAAQESGVTLIGFARGNSANLYTHSGRIIP</sequence>
<gene>
    <name evidence="3" type="primary">fdhD</name>
    <name evidence="4" type="ORF">B6S12_07530</name>
</gene>
<feature type="active site" description="Cysteine persulfide intermediate" evidence="3">
    <location>
        <position position="110"/>
    </location>
</feature>
<comment type="function">
    <text evidence="3">Required for formate dehydrogenase (FDH) activity. Acts as a sulfur carrier protein that transfers sulfur from IscS to the molybdenum cofactor prior to its insertion into FDH.</text>
</comment>
<name>A0A2W6MV18_9HELI</name>
<evidence type="ECO:0000256" key="2">
    <source>
        <dbReference type="ARBA" id="ARBA00023150"/>
    </source>
</evidence>
<dbReference type="GO" id="GO:0016783">
    <property type="term" value="F:sulfurtransferase activity"/>
    <property type="evidence" value="ECO:0007669"/>
    <property type="project" value="InterPro"/>
</dbReference>